<dbReference type="EMBL" id="CP060717">
    <property type="protein sequence ID" value="QNN65330.1"/>
    <property type="molecule type" value="Genomic_DNA"/>
</dbReference>
<name>A0A7G9SBV5_9SPHN</name>
<evidence type="ECO:0000256" key="1">
    <source>
        <dbReference type="ARBA" id="ARBA00022737"/>
    </source>
</evidence>
<evidence type="ECO:0000256" key="3">
    <source>
        <dbReference type="PROSITE-ProRule" id="PRU00339"/>
    </source>
</evidence>
<evidence type="ECO:0000313" key="5">
    <source>
        <dbReference type="Proteomes" id="UP000515955"/>
    </source>
</evidence>
<dbReference type="Proteomes" id="UP000515955">
    <property type="component" value="Chromosome"/>
</dbReference>
<reference evidence="4 5" key="1">
    <citation type="submission" date="2020-08" db="EMBL/GenBank/DDBJ databases">
        <title>Genome sequence of Sphingomonas rhizophila KACC 19189T.</title>
        <authorList>
            <person name="Hyun D.-W."/>
            <person name="Bae J.-W."/>
        </authorList>
    </citation>
    <scope>NUCLEOTIDE SEQUENCE [LARGE SCALE GENOMIC DNA]</scope>
    <source>
        <strain evidence="4 5">KACC 19189</strain>
    </source>
</reference>
<dbReference type="PANTHER" id="PTHR45586">
    <property type="entry name" value="TPR REPEAT-CONTAINING PROTEIN PA4667"/>
    <property type="match status" value="1"/>
</dbReference>
<dbReference type="AlphaFoldDB" id="A0A7G9SBV5"/>
<dbReference type="Gene3D" id="1.25.40.10">
    <property type="entry name" value="Tetratricopeptide repeat domain"/>
    <property type="match status" value="3"/>
</dbReference>
<dbReference type="PANTHER" id="PTHR45586:SF1">
    <property type="entry name" value="LIPOPOLYSACCHARIDE ASSEMBLY PROTEIN B"/>
    <property type="match status" value="1"/>
</dbReference>
<feature type="repeat" description="TPR" evidence="3">
    <location>
        <begin position="66"/>
        <end position="99"/>
    </location>
</feature>
<dbReference type="KEGG" id="srhi:H9L12_01450"/>
<keyword evidence="1" id="KW-0677">Repeat</keyword>
<protein>
    <submittedName>
        <fullName evidence="4">Tetratricopeptide repeat protein</fullName>
    </submittedName>
</protein>
<dbReference type="InterPro" id="IPR051012">
    <property type="entry name" value="CellSynth/LPSAsmb/PSIAsmb"/>
</dbReference>
<dbReference type="PROSITE" id="PS51257">
    <property type="entry name" value="PROKAR_LIPOPROTEIN"/>
    <property type="match status" value="1"/>
</dbReference>
<organism evidence="4 5">
    <name type="scientific">Sphingomonas rhizophila</name>
    <dbReference type="NCBI Taxonomy" id="2071607"/>
    <lineage>
        <taxon>Bacteria</taxon>
        <taxon>Pseudomonadati</taxon>
        <taxon>Pseudomonadota</taxon>
        <taxon>Alphaproteobacteria</taxon>
        <taxon>Sphingomonadales</taxon>
        <taxon>Sphingomonadaceae</taxon>
        <taxon>Sphingomonas</taxon>
    </lineage>
</organism>
<accession>A0A7G9SBV5</accession>
<keyword evidence="5" id="KW-1185">Reference proteome</keyword>
<dbReference type="SMART" id="SM00028">
    <property type="entry name" value="TPR"/>
    <property type="match status" value="5"/>
</dbReference>
<dbReference type="InterPro" id="IPR011990">
    <property type="entry name" value="TPR-like_helical_dom_sf"/>
</dbReference>
<keyword evidence="2 3" id="KW-0802">TPR repeat</keyword>
<dbReference type="Pfam" id="PF13432">
    <property type="entry name" value="TPR_16"/>
    <property type="match status" value="1"/>
</dbReference>
<gene>
    <name evidence="4" type="ORF">H9L12_01450</name>
</gene>
<dbReference type="RefSeq" id="WP_187542322.1">
    <property type="nucleotide sequence ID" value="NZ_CP060717.1"/>
</dbReference>
<dbReference type="SUPFAM" id="SSF48452">
    <property type="entry name" value="TPR-like"/>
    <property type="match status" value="1"/>
</dbReference>
<evidence type="ECO:0000313" key="4">
    <source>
        <dbReference type="EMBL" id="QNN65330.1"/>
    </source>
</evidence>
<sequence length="478" mass="52743">MYKMFANRLKNVTLALALCFLLTGCDRKEAKVQAAFAEYQAAASSGDLAAARDALLRLTAIDEDVADYWAELGRVQLALGAYPDAYFALTRALELNRSSPDLLRILAQLSLRADRLDLAEDYAEQLDLVAPGDVAVRLTKAMVALRQNNLEEASAQSAEILKADPTNSDARLIESQVLQRSGRPAEAIALLEKQVALKSEDIPAHRALAALYEEADNLKKSAEHRRRVYALRPDAAEEGVRAVEASFRAGDVEWAQEASIKLLGPKVPAAQVRAVLTLWEDEWSGAERVRLARRLAQAAPVSQKAEFAQFLIRTGAPADAASILAPIVGTTADRRNVQHAGIYAHALVDMGKVEEARRWIDEVLAIDQDNVDALRATVRLDVRRKDFEIAINDAQKIVTLVPDSAEDRLLLSRTYAAAGDRREAERVLWQAFHDLPGDRHVYVALQQFLIASGDIDGRKRVASEFAERRRASNLKDLI</sequence>
<evidence type="ECO:0000256" key="2">
    <source>
        <dbReference type="ARBA" id="ARBA00022803"/>
    </source>
</evidence>
<dbReference type="PROSITE" id="PS50005">
    <property type="entry name" value="TPR"/>
    <property type="match status" value="1"/>
</dbReference>
<proteinExistence type="predicted"/>
<dbReference type="InterPro" id="IPR019734">
    <property type="entry name" value="TPR_rpt"/>
</dbReference>